<organism evidence="2">
    <name type="scientific">Picea sitchensis</name>
    <name type="common">Sitka spruce</name>
    <name type="synonym">Pinus sitchensis</name>
    <dbReference type="NCBI Taxonomy" id="3332"/>
    <lineage>
        <taxon>Eukaryota</taxon>
        <taxon>Viridiplantae</taxon>
        <taxon>Streptophyta</taxon>
        <taxon>Embryophyta</taxon>
        <taxon>Tracheophyta</taxon>
        <taxon>Spermatophyta</taxon>
        <taxon>Pinopsida</taxon>
        <taxon>Pinidae</taxon>
        <taxon>Conifers I</taxon>
        <taxon>Pinales</taxon>
        <taxon>Pinaceae</taxon>
        <taxon>Picea</taxon>
    </lineage>
</organism>
<dbReference type="SMART" id="SM00849">
    <property type="entry name" value="Lactamase_B"/>
    <property type="match status" value="1"/>
</dbReference>
<name>B8LLU2_PICSI</name>
<proteinExistence type="evidence at transcript level"/>
<dbReference type="Pfam" id="PF13370">
    <property type="entry name" value="Fer4_13"/>
    <property type="match status" value="1"/>
</dbReference>
<dbReference type="AlphaFoldDB" id="B8LLU2"/>
<sequence>MEFAVTLQQQAMNKPCLGAYLVKSSGLGFESPRRKLDSCRMVKTRVQASKIRRERRPQNNDGDYYVDNGCIDCDTCRWMAPRTFKRIDERSAVYSQPNSAEERLKALQALISCPTASIHTESPPDISQVQMLFPLPLDEKSLSGVYLCGYHSDKSHGATAYFIVHPKGNILVGSPRYSECLAHNLEGLGGARYMFLTHSDDVPDHARWAKRLQCDRILHMREVKLPTADVELILEGQGPWSIFSDFDLIFTPGHTEGSVSLFYKPLKALFTGDQLTLSTDNNLNPLEESNEYSVTRQVGSIQRLLQLDFLWILPGHGKRLKFKDFKEKNVALERYLASCGRTFQSC</sequence>
<dbReference type="SUPFAM" id="SSF56281">
    <property type="entry name" value="Metallo-hydrolase/oxidoreductase"/>
    <property type="match status" value="1"/>
</dbReference>
<dbReference type="InterPro" id="IPR036866">
    <property type="entry name" value="RibonucZ/Hydroxyglut_hydro"/>
</dbReference>
<dbReference type="CDD" id="cd07727">
    <property type="entry name" value="YmaE-like_MBL-fold"/>
    <property type="match status" value="1"/>
</dbReference>
<reference evidence="2" key="1">
    <citation type="submission" date="2007-06" db="EMBL/GenBank/DDBJ databases">
        <title>Full length cDNA sequences from Sitka Spruce (Picea sitchensis).</title>
        <authorList>
            <person name="Ralph S.G."/>
            <person name="Chun H.E."/>
            <person name="Liao N."/>
            <person name="Ali J."/>
            <person name="Reid K."/>
            <person name="Kolosova N."/>
            <person name="Cooper N."/>
            <person name="Cullis C."/>
            <person name="Jancsik S."/>
            <person name="Moore R."/>
            <person name="Mayo M."/>
            <person name="Wagner S."/>
            <person name="Holt R.A."/>
            <person name="Jones S.J.M."/>
            <person name="Marra M.A."/>
            <person name="Ritland C.E."/>
            <person name="Ritland K."/>
            <person name="Bohlmann J."/>
        </authorList>
    </citation>
    <scope>NUCLEOTIDE SEQUENCE</scope>
    <source>
        <tissue evidence="2">Green portion of the leader tissue</tissue>
    </source>
</reference>
<evidence type="ECO:0000313" key="2">
    <source>
        <dbReference type="EMBL" id="ABR16622.1"/>
    </source>
</evidence>
<feature type="domain" description="Metallo-beta-lactamase" evidence="1">
    <location>
        <begin position="157"/>
        <end position="316"/>
    </location>
</feature>
<dbReference type="PANTHER" id="PTHR42773">
    <property type="entry name" value="METALLO-BETA-LACTAMASE-RELATED"/>
    <property type="match status" value="1"/>
</dbReference>
<protein>
    <recommendedName>
        <fullName evidence="1">Metallo-beta-lactamase domain-containing protein</fullName>
    </recommendedName>
</protein>
<dbReference type="Gene3D" id="3.60.15.10">
    <property type="entry name" value="Ribonuclease Z/Hydroxyacylglutathione hydrolase-like"/>
    <property type="match status" value="1"/>
</dbReference>
<dbReference type="InterPro" id="IPR001279">
    <property type="entry name" value="Metallo-B-lactamas"/>
</dbReference>
<evidence type="ECO:0000259" key="1">
    <source>
        <dbReference type="SMART" id="SM00849"/>
    </source>
</evidence>
<dbReference type="Gene3D" id="3.30.70.20">
    <property type="match status" value="1"/>
</dbReference>
<accession>B8LLU2</accession>
<dbReference type="PANTHER" id="PTHR42773:SF1">
    <property type="entry name" value="METALLO-BETA-LACTAMASE FAMILY PROTEIN"/>
    <property type="match status" value="1"/>
</dbReference>
<dbReference type="EMBL" id="EF676738">
    <property type="protein sequence ID" value="ABR16622.1"/>
    <property type="molecule type" value="mRNA"/>
</dbReference>